<proteinExistence type="predicted"/>
<sequence>MTAGSTTAVPAASSADAVHALLAAGSIADVSLISAEHDLHTTLLPQPVDSPGIDKRAARLLDALAAILVSRAQHEVIAIGAQVQHSNDLSDHSGKLQLVLAANAALPQTIQAYLEEVWKCMQLLAEHRQQLRLPEAKDQQRARMAELIYRHNFPKFLRRVRKREAAALRFLEAMQNHITKEDALQYDSTAAVLSMLIHYSELIDLLSAHQVGGKNEVSVDVVSDPNFLPTMDGLWLAFRNLRSMGEHSFHLWSLRLPDHSTVELWRFFNKVTLIHGSIAELESAARSTRLYRLFRKKLFVEIVDYPRKRVTLPTSQDAWATLIDTALNSAQPLKPIQPRVIQSTAAALSTRFSDKSVSCEIHCECKILQHFTTTAYKIKPINYIGVSKLSCTGCTAVFDSYNKLQNSQGHRFYTRGAHGKWYFPWFLPKVGGGVKQIDFTNRVYRKLAGQYAQCLKTVALSHSSALSEGSQEVSGTPEDFMYHKAKIVGFFDKIKA</sequence>
<gene>
    <name evidence="1" type="ORF">FN846DRAFT_810347</name>
</gene>
<dbReference type="OrthoDB" id="4186169at2759"/>
<dbReference type="InterPro" id="IPR027796">
    <property type="entry name" value="OTT_1508_deam-like"/>
</dbReference>
<dbReference type="Pfam" id="PF14441">
    <property type="entry name" value="OTT_1508_deam"/>
    <property type="match status" value="1"/>
</dbReference>
<evidence type="ECO:0000313" key="1">
    <source>
        <dbReference type="EMBL" id="KAA8909686.1"/>
    </source>
</evidence>
<accession>A0A5J5F1X3</accession>
<name>A0A5J5F1X3_9PEZI</name>
<dbReference type="EMBL" id="VXIS01000055">
    <property type="protein sequence ID" value="KAA8909686.1"/>
    <property type="molecule type" value="Genomic_DNA"/>
</dbReference>
<protein>
    <submittedName>
        <fullName evidence="1">Uncharacterized protein</fullName>
    </submittedName>
</protein>
<comment type="caution">
    <text evidence="1">The sequence shown here is derived from an EMBL/GenBank/DDBJ whole genome shotgun (WGS) entry which is preliminary data.</text>
</comment>
<keyword evidence="2" id="KW-1185">Reference proteome</keyword>
<dbReference type="AlphaFoldDB" id="A0A5J5F1X3"/>
<reference evidence="1 2" key="1">
    <citation type="submission" date="2019-09" db="EMBL/GenBank/DDBJ databases">
        <title>Draft genome of the ectomycorrhizal ascomycete Sphaerosporella brunnea.</title>
        <authorList>
            <consortium name="DOE Joint Genome Institute"/>
            <person name="Benucci G.M."/>
            <person name="Marozzi G."/>
            <person name="Antonielli L."/>
            <person name="Sanchez S."/>
            <person name="Marco P."/>
            <person name="Wang X."/>
            <person name="Falini L.B."/>
            <person name="Barry K."/>
            <person name="Haridas S."/>
            <person name="Lipzen A."/>
            <person name="Labutti K."/>
            <person name="Grigoriev I.V."/>
            <person name="Murat C."/>
            <person name="Martin F."/>
            <person name="Albertini E."/>
            <person name="Donnini D."/>
            <person name="Bonito G."/>
        </authorList>
    </citation>
    <scope>NUCLEOTIDE SEQUENCE [LARGE SCALE GENOMIC DNA]</scope>
    <source>
        <strain evidence="1 2">Sb_GMNB300</strain>
    </source>
</reference>
<organism evidence="1 2">
    <name type="scientific">Sphaerosporella brunnea</name>
    <dbReference type="NCBI Taxonomy" id="1250544"/>
    <lineage>
        <taxon>Eukaryota</taxon>
        <taxon>Fungi</taxon>
        <taxon>Dikarya</taxon>
        <taxon>Ascomycota</taxon>
        <taxon>Pezizomycotina</taxon>
        <taxon>Pezizomycetes</taxon>
        <taxon>Pezizales</taxon>
        <taxon>Pyronemataceae</taxon>
        <taxon>Sphaerosporella</taxon>
    </lineage>
</organism>
<dbReference type="InParanoid" id="A0A5J5F1X3"/>
<evidence type="ECO:0000313" key="2">
    <source>
        <dbReference type="Proteomes" id="UP000326924"/>
    </source>
</evidence>
<dbReference type="Proteomes" id="UP000326924">
    <property type="component" value="Unassembled WGS sequence"/>
</dbReference>